<protein>
    <submittedName>
        <fullName evidence="1">Uncharacterized protein</fullName>
    </submittedName>
</protein>
<dbReference type="RefSeq" id="WP_067641689.1">
    <property type="nucleotide sequence ID" value="NZ_JAAXPI010000042.1"/>
</dbReference>
<reference evidence="1 2" key="1">
    <citation type="submission" date="2020-04" db="EMBL/GenBank/DDBJ databases">
        <title>MicrobeNet Type strains.</title>
        <authorList>
            <person name="Nicholson A.C."/>
        </authorList>
    </citation>
    <scope>NUCLEOTIDE SEQUENCE [LARGE SCALE GENOMIC DNA]</scope>
    <source>
        <strain evidence="1 2">ATCC BAA-277</strain>
    </source>
</reference>
<comment type="caution">
    <text evidence="1">The sequence shown here is derived from an EMBL/GenBank/DDBJ whole genome shotgun (WGS) entry which is preliminary data.</text>
</comment>
<dbReference type="AlphaFoldDB" id="A0A846Z0Q5"/>
<dbReference type="EMBL" id="JAAXPI010000042">
    <property type="protein sequence ID" value="NKZ06840.1"/>
    <property type="molecule type" value="Genomic_DNA"/>
</dbReference>
<organism evidence="1 2">
    <name type="scientific">Actinomadura latina</name>
    <dbReference type="NCBI Taxonomy" id="163603"/>
    <lineage>
        <taxon>Bacteria</taxon>
        <taxon>Bacillati</taxon>
        <taxon>Actinomycetota</taxon>
        <taxon>Actinomycetes</taxon>
        <taxon>Streptosporangiales</taxon>
        <taxon>Thermomonosporaceae</taxon>
        <taxon>Actinomadura</taxon>
    </lineage>
</organism>
<gene>
    <name evidence="1" type="ORF">HGB48_24320</name>
</gene>
<evidence type="ECO:0000313" key="1">
    <source>
        <dbReference type="EMBL" id="NKZ06840.1"/>
    </source>
</evidence>
<proteinExistence type="predicted"/>
<keyword evidence="2" id="KW-1185">Reference proteome</keyword>
<name>A0A846Z0Q5_9ACTN</name>
<sequence>MNNISAVEALRAEVTDLAAEHAPRLFALCWIDAEADNGGILGWGLEVDEGHVVVCGDSGSRILGHCSSADQARRLFGRSRSVEVVWLDGRDGAAIPVRVARAT</sequence>
<accession>A0A846Z0Q5</accession>
<dbReference type="Proteomes" id="UP000579250">
    <property type="component" value="Unassembled WGS sequence"/>
</dbReference>
<evidence type="ECO:0000313" key="2">
    <source>
        <dbReference type="Proteomes" id="UP000579250"/>
    </source>
</evidence>